<dbReference type="SMART" id="SM00020">
    <property type="entry name" value="Tryp_SPc"/>
    <property type="match status" value="1"/>
</dbReference>
<feature type="domain" description="Peptidase S1" evidence="4">
    <location>
        <begin position="58"/>
        <end position="293"/>
    </location>
</feature>
<organism evidence="5 6">
    <name type="scientific">Bicyclus anynana</name>
    <name type="common">Squinting bush brown butterfly</name>
    <dbReference type="NCBI Taxonomy" id="110368"/>
    <lineage>
        <taxon>Eukaryota</taxon>
        <taxon>Metazoa</taxon>
        <taxon>Ecdysozoa</taxon>
        <taxon>Arthropoda</taxon>
        <taxon>Hexapoda</taxon>
        <taxon>Insecta</taxon>
        <taxon>Pterygota</taxon>
        <taxon>Neoptera</taxon>
        <taxon>Endopterygota</taxon>
        <taxon>Lepidoptera</taxon>
        <taxon>Glossata</taxon>
        <taxon>Ditrysia</taxon>
        <taxon>Papilionoidea</taxon>
        <taxon>Nymphalidae</taxon>
        <taxon>Satyrinae</taxon>
        <taxon>Satyrini</taxon>
        <taxon>Mycalesina</taxon>
        <taxon>Bicyclus</taxon>
    </lineage>
</organism>
<dbReference type="InterPro" id="IPR051487">
    <property type="entry name" value="Ser/Thr_Proteases_Immune/Dev"/>
</dbReference>
<dbReference type="GO" id="GO:0090729">
    <property type="term" value="F:toxin activity"/>
    <property type="evidence" value="ECO:0007669"/>
    <property type="project" value="UniProtKB-KW"/>
</dbReference>
<dbReference type="InterPro" id="IPR001254">
    <property type="entry name" value="Trypsin_dom"/>
</dbReference>
<dbReference type="GeneID" id="112050760"/>
<sequence length="293" mass="31360">MKLLIILVALTAFVSAATVPEYDNFSPVYGYMTRFGIPEAKRIQEAEEAYLKRRSSRILGGHPAEPAQIPYQAGIISDIAGTTNRGVCGGSLISNRLVLTACHCWFDGRNIAWRLTVVLGSHLLFHGGTRIKTSAVIMHPDFSWLTARNDVALVFFLEPVQFSPSISSIALPSGNLLHEHFAGTQATTSGFGLTDNENTISQNQFLSYVSVNVITNSVCNAGYPTVIQSSHICTSTLRGAGPSQGDSGGPLVSGVGGRLTLIGVVSFGSALPLSLPSVYSRVTSFMDFIKPHL</sequence>
<dbReference type="SUPFAM" id="SSF50494">
    <property type="entry name" value="Trypsin-like serine proteases"/>
    <property type="match status" value="1"/>
</dbReference>
<feature type="chain" id="PRO_5047276086" evidence="3">
    <location>
        <begin position="17"/>
        <end position="293"/>
    </location>
</feature>
<dbReference type="PROSITE" id="PS00135">
    <property type="entry name" value="TRYPSIN_SER"/>
    <property type="match status" value="1"/>
</dbReference>
<dbReference type="PANTHER" id="PTHR24256">
    <property type="entry name" value="TRYPTASE-RELATED"/>
    <property type="match status" value="1"/>
</dbReference>
<evidence type="ECO:0000256" key="1">
    <source>
        <dbReference type="ARBA" id="ARBA00023157"/>
    </source>
</evidence>
<dbReference type="InterPro" id="IPR009003">
    <property type="entry name" value="Peptidase_S1_PA"/>
</dbReference>
<dbReference type="KEGG" id="bany:112050760"/>
<keyword evidence="1" id="KW-1015">Disulfide bond</keyword>
<dbReference type="Proteomes" id="UP001652582">
    <property type="component" value="Chromosome 16"/>
</dbReference>
<name>A0A6J1NNW1_BICAN</name>
<dbReference type="PROSITE" id="PS50240">
    <property type="entry name" value="TRYPSIN_DOM"/>
    <property type="match status" value="1"/>
</dbReference>
<dbReference type="InterPro" id="IPR043504">
    <property type="entry name" value="Peptidase_S1_PA_chymotrypsin"/>
</dbReference>
<accession>A0A6J1NNW1</accession>
<reference evidence="6" key="1">
    <citation type="submission" date="2025-08" db="UniProtKB">
        <authorList>
            <consortium name="RefSeq"/>
        </authorList>
    </citation>
    <scope>IDENTIFICATION</scope>
</reference>
<keyword evidence="5" id="KW-1185">Reference proteome</keyword>
<dbReference type="GO" id="GO:0006508">
    <property type="term" value="P:proteolysis"/>
    <property type="evidence" value="ECO:0007669"/>
    <property type="project" value="UniProtKB-KW"/>
</dbReference>
<dbReference type="OrthoDB" id="5565075at2759"/>
<gene>
    <name evidence="6" type="primary">LOC112050760</name>
</gene>
<dbReference type="CDD" id="cd00190">
    <property type="entry name" value="Tryp_SPc"/>
    <property type="match status" value="1"/>
</dbReference>
<dbReference type="GO" id="GO:0004252">
    <property type="term" value="F:serine-type endopeptidase activity"/>
    <property type="evidence" value="ECO:0007669"/>
    <property type="project" value="InterPro"/>
</dbReference>
<comment type="similarity">
    <text evidence="2">Belongs to the peptidase S1 family. CLIP subfamily.</text>
</comment>
<evidence type="ECO:0000256" key="3">
    <source>
        <dbReference type="SAM" id="SignalP"/>
    </source>
</evidence>
<dbReference type="PRINTS" id="PR00722">
    <property type="entry name" value="CHYMOTRYPSIN"/>
</dbReference>
<dbReference type="InterPro" id="IPR001314">
    <property type="entry name" value="Peptidase_S1A"/>
</dbReference>
<protein>
    <submittedName>
        <fullName evidence="6">Collagenase-like</fullName>
    </submittedName>
</protein>
<evidence type="ECO:0000313" key="5">
    <source>
        <dbReference type="Proteomes" id="UP001652582"/>
    </source>
</evidence>
<keyword evidence="3" id="KW-0732">Signal</keyword>
<feature type="signal peptide" evidence="3">
    <location>
        <begin position="1"/>
        <end position="16"/>
    </location>
</feature>
<dbReference type="RefSeq" id="XP_023944871.2">
    <property type="nucleotide sequence ID" value="XM_024089103.2"/>
</dbReference>
<dbReference type="AlphaFoldDB" id="A0A6J1NNW1"/>
<evidence type="ECO:0000259" key="4">
    <source>
        <dbReference type="PROSITE" id="PS50240"/>
    </source>
</evidence>
<evidence type="ECO:0000256" key="2">
    <source>
        <dbReference type="ARBA" id="ARBA00024195"/>
    </source>
</evidence>
<dbReference type="GO" id="GO:0005576">
    <property type="term" value="C:extracellular region"/>
    <property type="evidence" value="ECO:0007669"/>
    <property type="project" value="UniProtKB-SubCell"/>
</dbReference>
<dbReference type="InterPro" id="IPR033116">
    <property type="entry name" value="TRYPSIN_SER"/>
</dbReference>
<dbReference type="Pfam" id="PF00089">
    <property type="entry name" value="Trypsin"/>
    <property type="match status" value="1"/>
</dbReference>
<evidence type="ECO:0000313" key="6">
    <source>
        <dbReference type="RefSeq" id="XP_023944871.2"/>
    </source>
</evidence>
<proteinExistence type="inferred from homology"/>
<dbReference type="Gene3D" id="2.40.10.10">
    <property type="entry name" value="Trypsin-like serine proteases"/>
    <property type="match status" value="1"/>
</dbReference>